<protein>
    <recommendedName>
        <fullName evidence="12">Probable disulfide formation protein</fullName>
    </recommendedName>
    <alternativeName>
        <fullName evidence="12">Disulfide oxidoreductase</fullName>
    </alternativeName>
    <alternativeName>
        <fullName evidence="12">Thiol-disulfide oxidoreductase</fullName>
    </alternativeName>
</protein>
<dbReference type="NCBIfam" id="NF002849">
    <property type="entry name" value="PRK03113.1"/>
    <property type="match status" value="1"/>
</dbReference>
<dbReference type="HAMAP" id="MF_00287">
    <property type="entry name" value="BdbC"/>
    <property type="match status" value="1"/>
</dbReference>
<dbReference type="GO" id="GO:0015035">
    <property type="term" value="F:protein-disulfide reductase activity"/>
    <property type="evidence" value="ECO:0007669"/>
    <property type="project" value="UniProtKB-UniRule"/>
</dbReference>
<dbReference type="GO" id="GO:0006457">
    <property type="term" value="P:protein folding"/>
    <property type="evidence" value="ECO:0007669"/>
    <property type="project" value="InterPro"/>
</dbReference>
<dbReference type="OrthoDB" id="158402at2"/>
<evidence type="ECO:0000313" key="14">
    <source>
        <dbReference type="EMBL" id="MYL32343.1"/>
    </source>
</evidence>
<dbReference type="InterPro" id="IPR023380">
    <property type="entry name" value="DsbB-like_sf"/>
</dbReference>
<evidence type="ECO:0000256" key="7">
    <source>
        <dbReference type="ARBA" id="ARBA00023002"/>
    </source>
</evidence>
<evidence type="ECO:0000256" key="13">
    <source>
        <dbReference type="SAM" id="Phobius"/>
    </source>
</evidence>
<evidence type="ECO:0000313" key="15">
    <source>
        <dbReference type="Proteomes" id="UP000468638"/>
    </source>
</evidence>
<accession>A0A6I4ZX44</accession>
<keyword evidence="6 12" id="KW-1133">Transmembrane helix</keyword>
<keyword evidence="12" id="KW-1003">Cell membrane</keyword>
<dbReference type="SUPFAM" id="SSF158442">
    <property type="entry name" value="DsbB-like"/>
    <property type="match status" value="1"/>
</dbReference>
<evidence type="ECO:0000256" key="1">
    <source>
        <dbReference type="ARBA" id="ARBA00004141"/>
    </source>
</evidence>
<name>A0A6I4ZX44_9BACI</name>
<evidence type="ECO:0000256" key="4">
    <source>
        <dbReference type="ARBA" id="ARBA00022692"/>
    </source>
</evidence>
<comment type="similarity">
    <text evidence="2 12">Belongs to the DsbB family. BdbC subfamily.</text>
</comment>
<dbReference type="RefSeq" id="WP_160847643.1">
    <property type="nucleotide sequence ID" value="NZ_WMEQ01000001.1"/>
</dbReference>
<dbReference type="PIRSF" id="PIRSF036659">
    <property type="entry name" value="BdbC"/>
    <property type="match status" value="1"/>
</dbReference>
<keyword evidence="10 12" id="KW-0143">Chaperone</keyword>
<comment type="caution">
    <text evidence="12">Lacks conserved residue(s) required for the propagation of feature annotation.</text>
</comment>
<keyword evidence="3 12" id="KW-0813">Transport</keyword>
<evidence type="ECO:0000256" key="11">
    <source>
        <dbReference type="ARBA" id="ARBA00023284"/>
    </source>
</evidence>
<keyword evidence="8 12" id="KW-0472">Membrane</keyword>
<evidence type="ECO:0000256" key="2">
    <source>
        <dbReference type="ARBA" id="ARBA00007602"/>
    </source>
</evidence>
<dbReference type="PANTHER" id="PTHR43469:SF1">
    <property type="entry name" value="SPBETA PROPHAGE-DERIVED DISULFIDE BOND FORMATION PROTEIN B"/>
    <property type="match status" value="1"/>
</dbReference>
<organism evidence="14 15">
    <name type="scientific">Pontibacillus yanchengensis</name>
    <dbReference type="NCBI Taxonomy" id="462910"/>
    <lineage>
        <taxon>Bacteria</taxon>
        <taxon>Bacillati</taxon>
        <taxon>Bacillota</taxon>
        <taxon>Bacilli</taxon>
        <taxon>Bacillales</taxon>
        <taxon>Bacillaceae</taxon>
        <taxon>Pontibacillus</taxon>
    </lineage>
</organism>
<sequence>MKKKVEILLFITWLQAFLATFGSLFFSEVLNFIPCEKCWYQRILMYPQVLLYGMALFHKDLRYAQAGLYLSGTGIIVAAYHYGLQKIPALHAESSSCGIVPCDGEYINILGFITIPFLSLTAFTVIFVMHIWLRREWKEA</sequence>
<proteinExistence type="inferred from homology"/>
<comment type="function">
    <text evidence="12">Required for disulfide bond formation in some proteins.</text>
</comment>
<evidence type="ECO:0000256" key="3">
    <source>
        <dbReference type="ARBA" id="ARBA00022448"/>
    </source>
</evidence>
<feature type="transmembrane region" description="Helical" evidence="13">
    <location>
        <begin position="66"/>
        <end position="84"/>
    </location>
</feature>
<dbReference type="PANTHER" id="PTHR43469">
    <property type="entry name" value="DISULFIDE FORMATION PROTEIN-RELATED"/>
    <property type="match status" value="1"/>
</dbReference>
<dbReference type="Proteomes" id="UP000468638">
    <property type="component" value="Unassembled WGS sequence"/>
</dbReference>
<evidence type="ECO:0000256" key="12">
    <source>
        <dbReference type="HAMAP-Rule" id="MF_00287"/>
    </source>
</evidence>
<dbReference type="Pfam" id="PF02600">
    <property type="entry name" value="DsbB"/>
    <property type="match status" value="1"/>
</dbReference>
<comment type="subcellular location">
    <subcellularLocation>
        <location evidence="12">Cell membrane</location>
        <topology evidence="12">Multi-pass membrane protein</topology>
    </subcellularLocation>
    <subcellularLocation>
        <location evidence="1">Membrane</location>
        <topology evidence="1">Multi-pass membrane protein</topology>
    </subcellularLocation>
</comment>
<dbReference type="EMBL" id="WMEQ01000001">
    <property type="protein sequence ID" value="MYL32343.1"/>
    <property type="molecule type" value="Genomic_DNA"/>
</dbReference>
<evidence type="ECO:0000256" key="10">
    <source>
        <dbReference type="ARBA" id="ARBA00023186"/>
    </source>
</evidence>
<keyword evidence="11 12" id="KW-0676">Redox-active center</keyword>
<feature type="transmembrane region" description="Helical" evidence="13">
    <location>
        <begin position="7"/>
        <end position="27"/>
    </location>
</feature>
<feature type="transmembrane region" description="Helical" evidence="13">
    <location>
        <begin position="109"/>
        <end position="133"/>
    </location>
</feature>
<gene>
    <name evidence="12" type="primary">bdbC</name>
    <name evidence="14" type="ORF">GLW05_01820</name>
</gene>
<keyword evidence="4 12" id="KW-0812">Transmembrane</keyword>
<dbReference type="Gene3D" id="1.20.1550.10">
    <property type="entry name" value="DsbB-like"/>
    <property type="match status" value="1"/>
</dbReference>
<feature type="transmembrane region" description="Helical" evidence="13">
    <location>
        <begin position="39"/>
        <end position="57"/>
    </location>
</feature>
<reference evidence="14 15" key="1">
    <citation type="submission" date="2019-11" db="EMBL/GenBank/DDBJ databases">
        <title>Genome sequences of 17 halophilic strains isolated from different environments.</title>
        <authorList>
            <person name="Furrow R.E."/>
        </authorList>
    </citation>
    <scope>NUCLEOTIDE SEQUENCE [LARGE SCALE GENOMIC DNA]</scope>
    <source>
        <strain evidence="14 15">22514_16_FS</strain>
    </source>
</reference>
<evidence type="ECO:0000256" key="6">
    <source>
        <dbReference type="ARBA" id="ARBA00022989"/>
    </source>
</evidence>
<comment type="caution">
    <text evidence="14">The sequence shown here is derived from an EMBL/GenBank/DDBJ whole genome shotgun (WGS) entry which is preliminary data.</text>
</comment>
<dbReference type="GO" id="GO:0005886">
    <property type="term" value="C:plasma membrane"/>
    <property type="evidence" value="ECO:0007669"/>
    <property type="project" value="UniProtKB-SubCell"/>
</dbReference>
<evidence type="ECO:0000256" key="9">
    <source>
        <dbReference type="ARBA" id="ARBA00023157"/>
    </source>
</evidence>
<keyword evidence="5 12" id="KW-0249">Electron transport</keyword>
<feature type="disulfide bond" description="Redox-active" evidence="12">
    <location>
        <begin position="35"/>
        <end position="38"/>
    </location>
</feature>
<dbReference type="AlphaFoldDB" id="A0A6I4ZX44"/>
<dbReference type="InterPro" id="IPR012187">
    <property type="entry name" value="Disulphide_bond_form_BdbC"/>
</dbReference>
<evidence type="ECO:0000256" key="8">
    <source>
        <dbReference type="ARBA" id="ARBA00023136"/>
    </source>
</evidence>
<evidence type="ECO:0000256" key="5">
    <source>
        <dbReference type="ARBA" id="ARBA00022982"/>
    </source>
</evidence>
<keyword evidence="9 12" id="KW-1015">Disulfide bond</keyword>
<dbReference type="InterPro" id="IPR003752">
    <property type="entry name" value="DiS_bond_form_DsbB/BdbC"/>
</dbReference>
<keyword evidence="7 12" id="KW-0560">Oxidoreductase</keyword>